<gene>
    <name evidence="1" type="ORF">SSDG_06697</name>
</gene>
<evidence type="ECO:0000313" key="1">
    <source>
        <dbReference type="EMBL" id="EFH31456.1"/>
    </source>
</evidence>
<reference evidence="2" key="2">
    <citation type="submission" date="2009-10" db="EMBL/GenBank/DDBJ databases">
        <title>The genome sequence of Streptomyces pristinaespiralis strain ATCC 25486.</title>
        <authorList>
            <consortium name="The Broad Institute Genome Sequencing Platform"/>
            <consortium name="Broad Institute Microbial Sequencing Center"/>
            <person name="Fischbach M."/>
            <person name="Godfrey P."/>
            <person name="Ward D."/>
            <person name="Young S."/>
            <person name="Zeng Q."/>
            <person name="Koehrsen M."/>
            <person name="Alvarado L."/>
            <person name="Berlin A.M."/>
            <person name="Bochicchio J."/>
            <person name="Borenstein D."/>
            <person name="Chapman S.B."/>
            <person name="Chen Z."/>
            <person name="Engels R."/>
            <person name="Freedman E."/>
            <person name="Gellesch M."/>
            <person name="Goldberg J."/>
            <person name="Griggs A."/>
            <person name="Gujja S."/>
            <person name="Heilman E.R."/>
            <person name="Heiman D.I."/>
            <person name="Hepburn T.A."/>
            <person name="Howarth C."/>
            <person name="Jen D."/>
            <person name="Larson L."/>
            <person name="Lewis B."/>
            <person name="Mehta T."/>
            <person name="Park D."/>
            <person name="Pearson M."/>
            <person name="Richards J."/>
            <person name="Roberts A."/>
            <person name="Saif S."/>
            <person name="Shea T.D."/>
            <person name="Shenoy N."/>
            <person name="Sisk P."/>
            <person name="Stolte C."/>
            <person name="Sykes S.N."/>
            <person name="Thomson T."/>
            <person name="Walk T."/>
            <person name="White J."/>
            <person name="Yandava C."/>
            <person name="Straight P."/>
            <person name="Clardy J."/>
            <person name="Hung D."/>
            <person name="Kolter R."/>
            <person name="Mekalanos J."/>
            <person name="Walker S."/>
            <person name="Walsh C.T."/>
            <person name="Wieland-Brown L.C."/>
            <person name="Haas B."/>
            <person name="Nusbaum C."/>
            <person name="Birren B."/>
        </authorList>
    </citation>
    <scope>NUCLEOTIDE SEQUENCE [LARGE SCALE GENOMIC DNA]</scope>
    <source>
        <strain evidence="2">ATCC 25486 / DSM 40338 / CBS 914.69 / JCM 4507 / NBRC 13074 / NRRL 2958 / 5647</strain>
    </source>
</reference>
<keyword evidence="2" id="KW-1185">Reference proteome</keyword>
<accession>D6X5T1</accession>
<protein>
    <submittedName>
        <fullName evidence="1">Uncharacterized protein</fullName>
    </submittedName>
</protein>
<dbReference type="HOGENOM" id="CLU_1776444_0_0_11"/>
<name>D6X5T1_STRE2</name>
<reference evidence="2" key="1">
    <citation type="submission" date="2008-02" db="EMBL/GenBank/DDBJ databases">
        <authorList>
            <consortium name="The Broad Institute Genome Sequencing Platform"/>
            <person name="Fischbach M."/>
            <person name="Ward D."/>
            <person name="Young S."/>
            <person name="Jaffe D."/>
            <person name="Gnerre S."/>
            <person name="Berlin A."/>
            <person name="Heiman D."/>
            <person name="Hepburn T."/>
            <person name="Sykes S."/>
            <person name="Alvarado L."/>
            <person name="Kodira C.D."/>
            <person name="Straight P."/>
            <person name="Clardy J."/>
            <person name="Hung D."/>
            <person name="Kolter R."/>
            <person name="Mekalanos J."/>
            <person name="Walker S."/>
            <person name="Walsh C.T."/>
            <person name="Lander E."/>
            <person name="Galagan J."/>
            <person name="Nusbaum C."/>
            <person name="Birren B."/>
        </authorList>
    </citation>
    <scope>NUCLEOTIDE SEQUENCE [LARGE SCALE GENOMIC DNA]</scope>
    <source>
        <strain evidence="2">ATCC 25486 / DSM 40338 / CBS 914.69 / JCM 4507 / NBRC 13074 / NRRL 2958 / 5647</strain>
    </source>
</reference>
<sequence length="146" mass="15849">MIGHASSIRAGWGGSEMTATCVPYAAFCHPLSVARERRHRGVLLGRPHPRTLRPRKALACRAAGSGAGRSRSMPTGGGLPEDHLLPEHATTELGCLRDNPGATHQEARFAHNSYNWAGRYPCPNARIWKGNGNGFTRPLSQEFRIG</sequence>
<dbReference type="Proteomes" id="UP000002805">
    <property type="component" value="Chromosome"/>
</dbReference>
<proteinExistence type="predicted"/>
<dbReference type="AlphaFoldDB" id="D6X5T1"/>
<organism evidence="1 2">
    <name type="scientific">Streptomyces pristinaespiralis (strain ATCC 25486 / DSM 40338 / CBS 914.69 / JCM 4507 / KCC S-0507 / NBRC 13074 / NRRL 2958 / 5647)</name>
    <dbReference type="NCBI Taxonomy" id="457429"/>
    <lineage>
        <taxon>Bacteria</taxon>
        <taxon>Bacillati</taxon>
        <taxon>Actinomycetota</taxon>
        <taxon>Actinomycetes</taxon>
        <taxon>Kitasatosporales</taxon>
        <taxon>Streptomycetaceae</taxon>
        <taxon>Streptomyces</taxon>
    </lineage>
</organism>
<dbReference type="EMBL" id="CM000950">
    <property type="protein sequence ID" value="EFH31456.1"/>
    <property type="molecule type" value="Genomic_DNA"/>
</dbReference>
<evidence type="ECO:0000313" key="2">
    <source>
        <dbReference type="Proteomes" id="UP000002805"/>
    </source>
</evidence>